<dbReference type="PANTHER" id="PTHR44688:SF16">
    <property type="entry name" value="DNA-BINDING TRANSCRIPTIONAL ACTIVATOR DEVR_DOSR"/>
    <property type="match status" value="1"/>
</dbReference>
<accession>A0ABV0FWI0</accession>
<dbReference type="PROSITE" id="PS50043">
    <property type="entry name" value="HTH_LUXR_2"/>
    <property type="match status" value="1"/>
</dbReference>
<dbReference type="InterPro" id="IPR036388">
    <property type="entry name" value="WH-like_DNA-bd_sf"/>
</dbReference>
<dbReference type="InterPro" id="IPR000792">
    <property type="entry name" value="Tscrpt_reg_LuxR_C"/>
</dbReference>
<keyword evidence="6" id="KW-1185">Reference proteome</keyword>
<dbReference type="EMBL" id="JBDPZD010000001">
    <property type="protein sequence ID" value="MEO3690282.1"/>
    <property type="molecule type" value="Genomic_DNA"/>
</dbReference>
<dbReference type="PRINTS" id="PR00038">
    <property type="entry name" value="HTHLUXR"/>
</dbReference>
<keyword evidence="3" id="KW-0804">Transcription</keyword>
<feature type="domain" description="HTH luxR-type" evidence="4">
    <location>
        <begin position="258"/>
        <end position="320"/>
    </location>
</feature>
<dbReference type="Gene3D" id="1.10.10.10">
    <property type="entry name" value="Winged helix-like DNA-binding domain superfamily/Winged helix DNA-binding domain"/>
    <property type="match status" value="1"/>
</dbReference>
<comment type="caution">
    <text evidence="5">The sequence shown here is derived from an EMBL/GenBank/DDBJ whole genome shotgun (WGS) entry which is preliminary data.</text>
</comment>
<dbReference type="PANTHER" id="PTHR44688">
    <property type="entry name" value="DNA-BINDING TRANSCRIPTIONAL ACTIVATOR DEVR_DOSR"/>
    <property type="match status" value="1"/>
</dbReference>
<dbReference type="Pfam" id="PF00196">
    <property type="entry name" value="GerE"/>
    <property type="match status" value="1"/>
</dbReference>
<dbReference type="SMART" id="SM00421">
    <property type="entry name" value="HTH_LUXR"/>
    <property type="match status" value="1"/>
</dbReference>
<organism evidence="5 6">
    <name type="scientific">Roseateles paludis</name>
    <dbReference type="NCBI Taxonomy" id="3145238"/>
    <lineage>
        <taxon>Bacteria</taxon>
        <taxon>Pseudomonadati</taxon>
        <taxon>Pseudomonadota</taxon>
        <taxon>Betaproteobacteria</taxon>
        <taxon>Burkholderiales</taxon>
        <taxon>Sphaerotilaceae</taxon>
        <taxon>Roseateles</taxon>
    </lineage>
</organism>
<dbReference type="SUPFAM" id="SSF46894">
    <property type="entry name" value="C-terminal effector domain of the bipartite response regulators"/>
    <property type="match status" value="1"/>
</dbReference>
<proteinExistence type="predicted"/>
<dbReference type="RefSeq" id="WP_347703114.1">
    <property type="nucleotide sequence ID" value="NZ_JBDPZD010000001.1"/>
</dbReference>
<dbReference type="CDD" id="cd06170">
    <property type="entry name" value="LuxR_C_like"/>
    <property type="match status" value="1"/>
</dbReference>
<keyword evidence="1" id="KW-0805">Transcription regulation</keyword>
<evidence type="ECO:0000256" key="3">
    <source>
        <dbReference type="ARBA" id="ARBA00023163"/>
    </source>
</evidence>
<dbReference type="Proteomes" id="UP001495147">
    <property type="component" value="Unassembled WGS sequence"/>
</dbReference>
<name>A0ABV0FWI0_9BURK</name>
<evidence type="ECO:0000256" key="2">
    <source>
        <dbReference type="ARBA" id="ARBA00023125"/>
    </source>
</evidence>
<gene>
    <name evidence="5" type="ORF">ABDJ85_02320</name>
</gene>
<sequence>MPSTPPSPLALYQHSLAGDVAAYARHAFEWLRAQIDFDAGMLITSQANQPGFLDAHFSGFADVPALMASWQGVAHLDVLAPRLVAEPGVARRHDKDDPLLAGPEFAPLHAHLERFGFQHTLCLALPTPEPQFLVVIILVRSQRGRRGTDAELARLAQLGPAVAETYAACRRMALLAQPLAGLQHLCMARITRQGAYVQTTPAFCELMWAGRAPQNVHLPPEALRALSSGQAWPLPGRDLVLHAQPDAEGQGWLLRLQPRRAADQLSPREREIAQRFARGESNTAIAETLGLSPATVRNHLSNAYAKLQVRHRAGLIAALG</sequence>
<evidence type="ECO:0000313" key="6">
    <source>
        <dbReference type="Proteomes" id="UP001495147"/>
    </source>
</evidence>
<protein>
    <submittedName>
        <fullName evidence="5">LuxR C-terminal-related transcriptional regulator</fullName>
    </submittedName>
</protein>
<evidence type="ECO:0000259" key="4">
    <source>
        <dbReference type="PROSITE" id="PS50043"/>
    </source>
</evidence>
<dbReference type="PROSITE" id="PS00622">
    <property type="entry name" value="HTH_LUXR_1"/>
    <property type="match status" value="1"/>
</dbReference>
<dbReference type="InterPro" id="IPR016032">
    <property type="entry name" value="Sig_transdc_resp-reg_C-effctor"/>
</dbReference>
<reference evidence="5 6" key="1">
    <citation type="submission" date="2024-05" db="EMBL/GenBank/DDBJ databases">
        <title>Roseateles sp. DJS-2-20 16S ribosomal RNA gene Genome sequencing and assembly.</title>
        <authorList>
            <person name="Woo H."/>
        </authorList>
    </citation>
    <scope>NUCLEOTIDE SEQUENCE [LARGE SCALE GENOMIC DNA]</scope>
    <source>
        <strain evidence="5 6">DJS-2-20</strain>
    </source>
</reference>
<evidence type="ECO:0000313" key="5">
    <source>
        <dbReference type="EMBL" id="MEO3690282.1"/>
    </source>
</evidence>
<evidence type="ECO:0000256" key="1">
    <source>
        <dbReference type="ARBA" id="ARBA00023015"/>
    </source>
</evidence>
<keyword evidence="2" id="KW-0238">DNA-binding</keyword>